<feature type="non-terminal residue" evidence="1">
    <location>
        <position position="278"/>
    </location>
</feature>
<feature type="non-terminal residue" evidence="1">
    <location>
        <position position="1"/>
    </location>
</feature>
<proteinExistence type="predicted"/>
<dbReference type="AlphaFoldDB" id="X0UCZ9"/>
<name>X0UCZ9_9ZZZZ</name>
<dbReference type="EMBL" id="BARS01017610">
    <property type="protein sequence ID" value="GAF86350.1"/>
    <property type="molecule type" value="Genomic_DNA"/>
</dbReference>
<protein>
    <submittedName>
        <fullName evidence="1">Uncharacterized protein</fullName>
    </submittedName>
</protein>
<reference evidence="1" key="1">
    <citation type="journal article" date="2014" name="Front. Microbiol.">
        <title>High frequency of phylogenetically diverse reductive dehalogenase-homologous genes in deep subseafloor sedimentary metagenomes.</title>
        <authorList>
            <person name="Kawai M."/>
            <person name="Futagami T."/>
            <person name="Toyoda A."/>
            <person name="Takaki Y."/>
            <person name="Nishi S."/>
            <person name="Hori S."/>
            <person name="Arai W."/>
            <person name="Tsubouchi T."/>
            <person name="Morono Y."/>
            <person name="Uchiyama I."/>
            <person name="Ito T."/>
            <person name="Fujiyama A."/>
            <person name="Inagaki F."/>
            <person name="Takami H."/>
        </authorList>
    </citation>
    <scope>NUCLEOTIDE SEQUENCE</scope>
    <source>
        <strain evidence="1">Expedition CK06-06</strain>
    </source>
</reference>
<comment type="caution">
    <text evidence="1">The sequence shown here is derived from an EMBL/GenBank/DDBJ whole genome shotgun (WGS) entry which is preliminary data.</text>
</comment>
<sequence>VKESGGRIVLPSREHERERLREALARYQFFHASERLGYKIGRFRWIIDYFKSNKPHGIDIEKLFSQATSGVSLEDYMIVCLSLLVKWVNISTKKVDLTKDWVTCTEVYFRETKLDKTSIESVLDMIAMLPQEFKSLYDESINEVLGGHEQFHYNFMPFVWKPLIWFQDKKCFICPSAEYLFDKATEGIYRTIETLLRQEKRVKERDTFSIAWGDAFEQYISSCFSEAFGKNYYPNLTDKKTREQKLDGLIDSSNFIFLVEIKNMHWSYKTMVSRKLEA</sequence>
<accession>X0UCZ9</accession>
<organism evidence="1">
    <name type="scientific">marine sediment metagenome</name>
    <dbReference type="NCBI Taxonomy" id="412755"/>
    <lineage>
        <taxon>unclassified sequences</taxon>
        <taxon>metagenomes</taxon>
        <taxon>ecological metagenomes</taxon>
    </lineage>
</organism>
<evidence type="ECO:0000313" key="1">
    <source>
        <dbReference type="EMBL" id="GAF86350.1"/>
    </source>
</evidence>
<gene>
    <name evidence="1" type="ORF">S01H1_28779</name>
</gene>